<feature type="region of interest" description="Disordered" evidence="5">
    <location>
        <begin position="848"/>
        <end position="927"/>
    </location>
</feature>
<dbReference type="InterPro" id="IPR018247">
    <property type="entry name" value="EF_Hand_1_Ca_BS"/>
</dbReference>
<dbReference type="EMBL" id="QRGP01000001">
    <property type="protein sequence ID" value="RDV07333.1"/>
    <property type="molecule type" value="Genomic_DNA"/>
</dbReference>
<feature type="compositionally biased region" description="Basic and acidic residues" evidence="5">
    <location>
        <begin position="894"/>
        <end position="915"/>
    </location>
</feature>
<keyword evidence="8" id="KW-1185">Reference proteome</keyword>
<dbReference type="GO" id="GO:0004386">
    <property type="term" value="F:helicase activity"/>
    <property type="evidence" value="ECO:0007669"/>
    <property type="project" value="UniProtKB-KW"/>
</dbReference>
<dbReference type="Pfam" id="PF22527">
    <property type="entry name" value="DEXQc_Suv3"/>
    <property type="match status" value="1"/>
</dbReference>
<name>A0A371BIX1_9SPHN</name>
<reference evidence="8" key="1">
    <citation type="submission" date="2018-08" db="EMBL/GenBank/DDBJ databases">
        <authorList>
            <person name="Kim S.-J."/>
            <person name="Jung G.-Y."/>
        </authorList>
    </citation>
    <scope>NUCLEOTIDE SEQUENCE [LARGE SCALE GENOMIC DNA]</scope>
    <source>
        <strain evidence="8">GY_G</strain>
    </source>
</reference>
<dbReference type="Gene3D" id="3.40.50.300">
    <property type="entry name" value="P-loop containing nucleotide triphosphate hydrolases"/>
    <property type="match status" value="2"/>
</dbReference>
<dbReference type="PROSITE" id="PS51194">
    <property type="entry name" value="HELICASE_CTER"/>
    <property type="match status" value="1"/>
</dbReference>
<dbReference type="PANTHER" id="PTHR12131">
    <property type="entry name" value="ATP-DEPENDENT RNA AND DNA HELICASE"/>
    <property type="match status" value="1"/>
</dbReference>
<evidence type="ECO:0000313" key="8">
    <source>
        <dbReference type="Proteomes" id="UP000263833"/>
    </source>
</evidence>
<gene>
    <name evidence="7" type="ORF">DXH95_08240</name>
</gene>
<evidence type="ECO:0000256" key="2">
    <source>
        <dbReference type="ARBA" id="ARBA00022801"/>
    </source>
</evidence>
<organism evidence="7 8">
    <name type="scientific">Sphingorhabdus pulchriflava</name>
    <dbReference type="NCBI Taxonomy" id="2292257"/>
    <lineage>
        <taxon>Bacteria</taxon>
        <taxon>Pseudomonadati</taxon>
        <taxon>Pseudomonadota</taxon>
        <taxon>Alphaproteobacteria</taxon>
        <taxon>Sphingomonadales</taxon>
        <taxon>Sphingomonadaceae</taxon>
        <taxon>Sphingorhabdus</taxon>
    </lineage>
</organism>
<dbReference type="Proteomes" id="UP000263833">
    <property type="component" value="Unassembled WGS sequence"/>
</dbReference>
<dbReference type="PANTHER" id="PTHR12131:SF1">
    <property type="entry name" value="ATP-DEPENDENT RNA HELICASE SUPV3L1, MITOCHONDRIAL-RELATED"/>
    <property type="match status" value="1"/>
</dbReference>
<evidence type="ECO:0000259" key="6">
    <source>
        <dbReference type="PROSITE" id="PS51194"/>
    </source>
</evidence>
<keyword evidence="3 7" id="KW-0347">Helicase</keyword>
<keyword evidence="2" id="KW-0378">Hydrolase</keyword>
<protein>
    <submittedName>
        <fullName evidence="7">Helicase</fullName>
    </submittedName>
</protein>
<dbReference type="SUPFAM" id="SSF52540">
    <property type="entry name" value="P-loop containing nucleoside triphosphate hydrolases"/>
    <property type="match status" value="2"/>
</dbReference>
<sequence length="944" mass="102749">MSSPKVPVKAVLGPTNTGKTHLAVERLCAHSSGVMGFPLRLLAREIYDRVVAIKGPKEVALITGEERIEPPGARWYLCTAESMPVERQFAFAALDEAQLGADPERGHIFTDRMLHVRGREETMILGSESLRPMVRALLPEAEIISRPRFSTLSYSGPKKLSRLPKRTAIVAFSVEQVYAVAELLRRLRGGAAVVMGALSPRTRNAQVDMFQSGEVDYLVATDAIGMGLNLDVQHIAFAGLSKFDGNRTRRLTVAEMAQIAGRAGRHQRDGTFGTVAGEAGEFTAEEVLAIESHQFPALDWMYWREAEPRFDSLAQLIADLEAKPDGPPLRAAPEAIDLSVLKRLADMLQVTQRLSGPKSVARLWEVASLPDFRQTGSEHHSRFVASLWEHMAQGGPLPHSYVASELARLDNIQGDVDTISARIAAVRTWTYVAHRGDWVEDPPAMAERARHLEEKLSDALHNALRQRFVDRRTSMLLRKGGKDDALLPVQVDAENQVFVDGEHIGELDGFTFRVDSTARVGERKLLLAAAERHLAAYMKDKVRALLMAEGQEFSLTRDTDGRPALLWNGAVLGHLAKGRSLLQPLFKPVRAVAGLEGDDLRAIAEKAEGWIHEQLAKHMGGLVALNQLAADAATDGVVRALAARLADAGGIAGRQFLADTLTALPKEARGAARKAGIVFGALDVYHHAILKPAAARWRSALFAAQTEKPMPELPPESAVHLKEWNFASTADCRNAGYRRVGNEYVRIDLAERVIKKAHEARGQALEFGMDMAFATSLGLSDAGLEALMRDAGFRPVAAKAEDPTAVEATETHVSVETLTDETLETIAKDGADEATSEVILESVEINASAATEADSSPAPEQTAEPQPSTSSPQPVNLTHWRWVGIRKPKPVEQNGRRRDDKKPQKGKGPAREKRPAPQAINKPQAAAPSALALQLAALKDKLGG</sequence>
<dbReference type="RefSeq" id="WP_115548877.1">
    <property type="nucleotide sequence ID" value="NZ_QRGP01000001.1"/>
</dbReference>
<dbReference type="InterPro" id="IPR001650">
    <property type="entry name" value="Helicase_C-like"/>
</dbReference>
<proteinExistence type="predicted"/>
<keyword evidence="1" id="KW-0547">Nucleotide-binding</keyword>
<comment type="caution">
    <text evidence="7">The sequence shown here is derived from an EMBL/GenBank/DDBJ whole genome shotgun (WGS) entry which is preliminary data.</text>
</comment>
<feature type="compositionally biased region" description="Polar residues" evidence="5">
    <location>
        <begin position="863"/>
        <end position="876"/>
    </location>
</feature>
<evidence type="ECO:0000256" key="3">
    <source>
        <dbReference type="ARBA" id="ARBA00022806"/>
    </source>
</evidence>
<accession>A0A371BIX1</accession>
<dbReference type="OrthoDB" id="9807155at2"/>
<feature type="domain" description="Helicase C-terminal" evidence="6">
    <location>
        <begin position="155"/>
        <end position="321"/>
    </location>
</feature>
<dbReference type="InterPro" id="IPR055206">
    <property type="entry name" value="DEXQc_SUV3"/>
</dbReference>
<dbReference type="Pfam" id="PF00271">
    <property type="entry name" value="Helicase_C"/>
    <property type="match status" value="1"/>
</dbReference>
<dbReference type="AlphaFoldDB" id="A0A371BIX1"/>
<dbReference type="PROSITE" id="PS00018">
    <property type="entry name" value="EF_HAND_1"/>
    <property type="match status" value="1"/>
</dbReference>
<dbReference type="InterPro" id="IPR027417">
    <property type="entry name" value="P-loop_NTPase"/>
</dbReference>
<dbReference type="GO" id="GO:0005524">
    <property type="term" value="F:ATP binding"/>
    <property type="evidence" value="ECO:0007669"/>
    <property type="project" value="UniProtKB-KW"/>
</dbReference>
<dbReference type="SMART" id="SM00490">
    <property type="entry name" value="HELICc"/>
    <property type="match status" value="1"/>
</dbReference>
<evidence type="ECO:0000256" key="4">
    <source>
        <dbReference type="ARBA" id="ARBA00022840"/>
    </source>
</evidence>
<evidence type="ECO:0000256" key="5">
    <source>
        <dbReference type="SAM" id="MobiDB-lite"/>
    </source>
</evidence>
<dbReference type="InterPro" id="IPR050699">
    <property type="entry name" value="RNA-DNA_Helicase"/>
</dbReference>
<keyword evidence="4" id="KW-0067">ATP-binding</keyword>
<evidence type="ECO:0000256" key="1">
    <source>
        <dbReference type="ARBA" id="ARBA00022741"/>
    </source>
</evidence>
<dbReference type="GO" id="GO:0016787">
    <property type="term" value="F:hydrolase activity"/>
    <property type="evidence" value="ECO:0007669"/>
    <property type="project" value="UniProtKB-KW"/>
</dbReference>
<evidence type="ECO:0000313" key="7">
    <source>
        <dbReference type="EMBL" id="RDV07333.1"/>
    </source>
</evidence>